<proteinExistence type="predicted"/>
<organism evidence="1 2">
    <name type="scientific">Gracilibacillus xinjiangensis</name>
    <dbReference type="NCBI Taxonomy" id="1193282"/>
    <lineage>
        <taxon>Bacteria</taxon>
        <taxon>Bacillati</taxon>
        <taxon>Bacillota</taxon>
        <taxon>Bacilli</taxon>
        <taxon>Bacillales</taxon>
        <taxon>Bacillaceae</taxon>
        <taxon>Gracilibacillus</taxon>
    </lineage>
</organism>
<evidence type="ECO:0000313" key="2">
    <source>
        <dbReference type="Proteomes" id="UP001595882"/>
    </source>
</evidence>
<dbReference type="Proteomes" id="UP001595882">
    <property type="component" value="Unassembled WGS sequence"/>
</dbReference>
<evidence type="ECO:0000313" key="1">
    <source>
        <dbReference type="EMBL" id="MFC4404428.1"/>
    </source>
</evidence>
<reference evidence="2" key="1">
    <citation type="journal article" date="2019" name="Int. J. Syst. Evol. Microbiol.">
        <title>The Global Catalogue of Microorganisms (GCM) 10K type strain sequencing project: providing services to taxonomists for standard genome sequencing and annotation.</title>
        <authorList>
            <consortium name="The Broad Institute Genomics Platform"/>
            <consortium name="The Broad Institute Genome Sequencing Center for Infectious Disease"/>
            <person name="Wu L."/>
            <person name="Ma J."/>
        </authorList>
    </citation>
    <scope>NUCLEOTIDE SEQUENCE [LARGE SCALE GENOMIC DNA]</scope>
    <source>
        <strain evidence="2">CCUG 37865</strain>
    </source>
</reference>
<dbReference type="Pfam" id="PF03692">
    <property type="entry name" value="CxxCxxCC"/>
    <property type="match status" value="1"/>
</dbReference>
<protein>
    <submittedName>
        <fullName evidence="1">YkgJ family cysteine cluster protein</fullName>
    </submittedName>
</protein>
<dbReference type="InterPro" id="IPR005358">
    <property type="entry name" value="Puta_zinc/iron-chelating_dom"/>
</dbReference>
<dbReference type="RefSeq" id="WP_390253078.1">
    <property type="nucleotide sequence ID" value="NZ_JBHSDT010000008.1"/>
</dbReference>
<accession>A0ABV8WZB7</accession>
<keyword evidence="2" id="KW-1185">Reference proteome</keyword>
<dbReference type="EMBL" id="JBHSDT010000008">
    <property type="protein sequence ID" value="MFC4404428.1"/>
    <property type="molecule type" value="Genomic_DNA"/>
</dbReference>
<comment type="caution">
    <text evidence="1">The sequence shown here is derived from an EMBL/GenBank/DDBJ whole genome shotgun (WGS) entry which is preliminary data.</text>
</comment>
<name>A0ABV8WZB7_9BACI</name>
<gene>
    <name evidence="1" type="ORF">ACFOY7_15270</name>
</gene>
<sequence>MVDYLTLDQIEERCIDLSNRYVIEEDKFYDLVDHFAKADLSIDQKLHASFSGLLKLVNEEISEMEKMMDVKPSCQLGCAFCCYFPIIINELEAKLIKGSIKGLPEERRVKIQQHMSSYYRKHNDVLREIKQLDREEEGFKYEYKKKHLPCVMLDTETNQCLAYEIRPLPCRTYVNYAHPNVCKDNLLPKEPVSFEFLYEQYMGALNEFLQGLYEEGDTGFIEYPDDLYKENYLFELVKI</sequence>